<evidence type="ECO:0000256" key="2">
    <source>
        <dbReference type="ARBA" id="ARBA00022475"/>
    </source>
</evidence>
<evidence type="ECO:0000256" key="6">
    <source>
        <dbReference type="SAM" id="Phobius"/>
    </source>
</evidence>
<organism evidence="7 8">
    <name type="scientific">Candidatus Daviesbacteria bacterium RIFCSPHIGHO2_02_FULL_39_12</name>
    <dbReference type="NCBI Taxonomy" id="1797770"/>
    <lineage>
        <taxon>Bacteria</taxon>
        <taxon>Candidatus Daviesiibacteriota</taxon>
    </lineage>
</organism>
<keyword evidence="3 6" id="KW-0812">Transmembrane</keyword>
<evidence type="ECO:0000313" key="7">
    <source>
        <dbReference type="EMBL" id="OGE25606.1"/>
    </source>
</evidence>
<dbReference type="PANTHER" id="PTHR39087:SF2">
    <property type="entry name" value="UPF0104 MEMBRANE PROTEIN MJ1595"/>
    <property type="match status" value="1"/>
</dbReference>
<evidence type="ECO:0000256" key="1">
    <source>
        <dbReference type="ARBA" id="ARBA00004651"/>
    </source>
</evidence>
<evidence type="ECO:0000313" key="8">
    <source>
        <dbReference type="Proteomes" id="UP000177042"/>
    </source>
</evidence>
<feature type="transmembrane region" description="Helical" evidence="6">
    <location>
        <begin position="116"/>
        <end position="141"/>
    </location>
</feature>
<dbReference type="Pfam" id="PF03706">
    <property type="entry name" value="LPG_synthase_TM"/>
    <property type="match status" value="1"/>
</dbReference>
<dbReference type="InterPro" id="IPR022791">
    <property type="entry name" value="L-PG_synthase/AglD"/>
</dbReference>
<dbReference type="EMBL" id="MFCX01000023">
    <property type="protein sequence ID" value="OGE25606.1"/>
    <property type="molecule type" value="Genomic_DNA"/>
</dbReference>
<dbReference type="GO" id="GO:0005886">
    <property type="term" value="C:plasma membrane"/>
    <property type="evidence" value="ECO:0007669"/>
    <property type="project" value="UniProtKB-SubCell"/>
</dbReference>
<evidence type="ECO:0000256" key="5">
    <source>
        <dbReference type="ARBA" id="ARBA00023136"/>
    </source>
</evidence>
<sequence>MFSPKALLKIIINTLIGIILVFIWLRFVDLKQIIAAISAVNLALLAPAFFFMLLSPVIRAWRLKIFLRPIKKLNLPDLIFLNGVAQILNFFIPIRAGEVAKGVYLNHHYGLSLGKSIVWIFLDRFVDLIVVLIGAAALLLVIPTALHITFIKIIIVITVISLGLTYLMVFQVKLAEKIVFFLMHLIPVRFIKIYIERVFNFFLEAFVILKRPSAYLGKLIILTILAYGADAAIWYFTFLALSSPQEFTKMYLGQLLSALTYLIPAAPGYVGSAEASGLLILSGIFGLDTNLASAMTVLFHIISALFVIIFGLISIYSLKIDLGMIFQKILKRD</sequence>
<feature type="transmembrane region" description="Helical" evidence="6">
    <location>
        <begin position="75"/>
        <end position="96"/>
    </location>
</feature>
<name>A0A1F5JAE3_9BACT</name>
<dbReference type="Proteomes" id="UP000177042">
    <property type="component" value="Unassembled WGS sequence"/>
</dbReference>
<keyword evidence="5 6" id="KW-0472">Membrane</keyword>
<comment type="subcellular location">
    <subcellularLocation>
        <location evidence="1">Cell membrane</location>
        <topology evidence="1">Multi-pass membrane protein</topology>
    </subcellularLocation>
</comment>
<feature type="transmembrane region" description="Helical" evidence="6">
    <location>
        <begin position="216"/>
        <end position="241"/>
    </location>
</feature>
<keyword evidence="2" id="KW-1003">Cell membrane</keyword>
<accession>A0A1F5JAE3</accession>
<proteinExistence type="predicted"/>
<feature type="transmembrane region" description="Helical" evidence="6">
    <location>
        <begin position="33"/>
        <end position="54"/>
    </location>
</feature>
<evidence type="ECO:0008006" key="9">
    <source>
        <dbReference type="Google" id="ProtNLM"/>
    </source>
</evidence>
<feature type="transmembrane region" description="Helical" evidence="6">
    <location>
        <begin position="7"/>
        <end position="27"/>
    </location>
</feature>
<reference evidence="7 8" key="1">
    <citation type="journal article" date="2016" name="Nat. Commun.">
        <title>Thousands of microbial genomes shed light on interconnected biogeochemical processes in an aquifer system.</title>
        <authorList>
            <person name="Anantharaman K."/>
            <person name="Brown C.T."/>
            <person name="Hug L.A."/>
            <person name="Sharon I."/>
            <person name="Castelle C.J."/>
            <person name="Probst A.J."/>
            <person name="Thomas B.C."/>
            <person name="Singh A."/>
            <person name="Wilkins M.J."/>
            <person name="Karaoz U."/>
            <person name="Brodie E.L."/>
            <person name="Williams K.H."/>
            <person name="Hubbard S.S."/>
            <person name="Banfield J.F."/>
        </authorList>
    </citation>
    <scope>NUCLEOTIDE SEQUENCE [LARGE SCALE GENOMIC DNA]</scope>
</reference>
<dbReference type="AlphaFoldDB" id="A0A1F5JAE3"/>
<protein>
    <recommendedName>
        <fullName evidence="9">Flippase-like domain-containing protein</fullName>
    </recommendedName>
</protein>
<evidence type="ECO:0000256" key="3">
    <source>
        <dbReference type="ARBA" id="ARBA00022692"/>
    </source>
</evidence>
<dbReference type="PANTHER" id="PTHR39087">
    <property type="entry name" value="UPF0104 MEMBRANE PROTEIN MJ1595"/>
    <property type="match status" value="1"/>
</dbReference>
<keyword evidence="4 6" id="KW-1133">Transmembrane helix</keyword>
<feature type="transmembrane region" description="Helical" evidence="6">
    <location>
        <begin position="153"/>
        <end position="172"/>
    </location>
</feature>
<feature type="transmembrane region" description="Helical" evidence="6">
    <location>
        <begin position="297"/>
        <end position="318"/>
    </location>
</feature>
<comment type="caution">
    <text evidence="7">The sequence shown here is derived from an EMBL/GenBank/DDBJ whole genome shotgun (WGS) entry which is preliminary data.</text>
</comment>
<evidence type="ECO:0000256" key="4">
    <source>
        <dbReference type="ARBA" id="ARBA00022989"/>
    </source>
</evidence>
<gene>
    <name evidence="7" type="ORF">A3C26_03625</name>
</gene>
<dbReference type="NCBIfam" id="TIGR00374">
    <property type="entry name" value="flippase-like domain"/>
    <property type="match status" value="1"/>
</dbReference>